<dbReference type="Gene3D" id="3.40.50.2000">
    <property type="entry name" value="Glycogen Phosphorylase B"/>
    <property type="match status" value="2"/>
</dbReference>
<organism evidence="3 4">
    <name type="scientific">Steroidobacter gossypii</name>
    <dbReference type="NCBI Taxonomy" id="2805490"/>
    <lineage>
        <taxon>Bacteria</taxon>
        <taxon>Pseudomonadati</taxon>
        <taxon>Pseudomonadota</taxon>
        <taxon>Gammaproteobacteria</taxon>
        <taxon>Steroidobacterales</taxon>
        <taxon>Steroidobacteraceae</taxon>
        <taxon>Steroidobacter</taxon>
    </lineage>
</organism>
<comment type="caution">
    <text evidence="3">The sequence shown here is derived from an EMBL/GenBank/DDBJ whole genome shotgun (WGS) entry which is preliminary data.</text>
</comment>
<dbReference type="InterPro" id="IPR001296">
    <property type="entry name" value="Glyco_trans_1"/>
</dbReference>
<dbReference type="InterPro" id="IPR028098">
    <property type="entry name" value="Glyco_trans_4-like_N"/>
</dbReference>
<proteinExistence type="predicted"/>
<keyword evidence="4" id="KW-1185">Reference proteome</keyword>
<name>A0ABS1X2T9_9GAMM</name>
<dbReference type="SUPFAM" id="SSF53756">
    <property type="entry name" value="UDP-Glycosyltransferase/glycogen phosphorylase"/>
    <property type="match status" value="1"/>
</dbReference>
<dbReference type="PANTHER" id="PTHR45947">
    <property type="entry name" value="SULFOQUINOVOSYL TRANSFERASE SQD2"/>
    <property type="match status" value="1"/>
</dbReference>
<dbReference type="RefSeq" id="WP_203169652.1">
    <property type="nucleotide sequence ID" value="NZ_JAEVLS010000005.1"/>
</dbReference>
<evidence type="ECO:0000259" key="1">
    <source>
        <dbReference type="Pfam" id="PF00534"/>
    </source>
</evidence>
<accession>A0ABS1X2T9</accession>
<dbReference type="PANTHER" id="PTHR45947:SF3">
    <property type="entry name" value="SULFOQUINOVOSYL TRANSFERASE SQD2"/>
    <property type="match status" value="1"/>
</dbReference>
<evidence type="ECO:0000259" key="2">
    <source>
        <dbReference type="Pfam" id="PF13439"/>
    </source>
</evidence>
<dbReference type="Proteomes" id="UP000661077">
    <property type="component" value="Unassembled WGS sequence"/>
</dbReference>
<feature type="domain" description="Glycosyltransferase subfamily 4-like N-terminal" evidence="2">
    <location>
        <begin position="14"/>
        <end position="187"/>
    </location>
</feature>
<sequence length="395" mass="43849">MRILMISDVYFPRINGVSTSIQTFRRGLHAAGHETVLVAPEYPLQYSDAGQEPIIRVGSRYLPRDPEDRIMKQSALRALRPELKRGGFDLVHIQTPFLAHYYGVSVARELGVPVIETYHTYFEEYLHHYVPLVPRSLMRFVARRFTVSQCSALDALVVPSQAMQRALEDYGVRCPMHIIPTGMEMERFADGDGRRFRERLGIALDRPTLVHVGRIAHEKNIDFLLRMFVRVVKLKPETMLVVAGEGPALEHCKSSVESLQLSANVRFVGYLSRERELPDCYSSGDLFVFSSKTETQGLVLLEAMACGTPVVSTAYMGTADIVKPERGARVAPDNEVGFANLVVELLDDPARRRAMSVEARAYAATWSAGAMASRMADLYSNLVGTAGGKGLVAAA</sequence>
<evidence type="ECO:0000313" key="4">
    <source>
        <dbReference type="Proteomes" id="UP000661077"/>
    </source>
</evidence>
<dbReference type="Pfam" id="PF00534">
    <property type="entry name" value="Glycos_transf_1"/>
    <property type="match status" value="1"/>
</dbReference>
<reference evidence="3 4" key="1">
    <citation type="journal article" date="2021" name="Int. J. Syst. Evol. Microbiol.">
        <title>Steroidobacter gossypii sp. nov., isolated from soil of cotton cropping field.</title>
        <authorList>
            <person name="Huang R."/>
            <person name="Yang S."/>
            <person name="Zhen C."/>
            <person name="Liu W."/>
        </authorList>
    </citation>
    <scope>NUCLEOTIDE SEQUENCE [LARGE SCALE GENOMIC DNA]</scope>
    <source>
        <strain evidence="3 4">S1-65</strain>
    </source>
</reference>
<protein>
    <submittedName>
        <fullName evidence="3">Glycosyltransferase</fullName>
    </submittedName>
</protein>
<feature type="domain" description="Glycosyl transferase family 1" evidence="1">
    <location>
        <begin position="195"/>
        <end position="360"/>
    </location>
</feature>
<dbReference type="InterPro" id="IPR050194">
    <property type="entry name" value="Glycosyltransferase_grp1"/>
</dbReference>
<dbReference type="Pfam" id="PF13439">
    <property type="entry name" value="Glyco_transf_4"/>
    <property type="match status" value="1"/>
</dbReference>
<dbReference type="EMBL" id="JAEVLS010000005">
    <property type="protein sequence ID" value="MBM0107546.1"/>
    <property type="molecule type" value="Genomic_DNA"/>
</dbReference>
<gene>
    <name evidence="3" type="ORF">JM946_22625</name>
</gene>
<evidence type="ECO:0000313" key="3">
    <source>
        <dbReference type="EMBL" id="MBM0107546.1"/>
    </source>
</evidence>